<evidence type="ECO:0000256" key="1">
    <source>
        <dbReference type="SAM" id="MobiDB-lite"/>
    </source>
</evidence>
<dbReference type="CDD" id="cd04051">
    <property type="entry name" value="C2_SRC2_like"/>
    <property type="match status" value="1"/>
</dbReference>
<gene>
    <name evidence="3" type="ORF">EUGRSUZ_B02272</name>
</gene>
<dbReference type="FunCoup" id="A0A059D4T4">
    <property type="interactions" value="454"/>
</dbReference>
<dbReference type="AlphaFoldDB" id="A0A059D4T4"/>
<proteinExistence type="predicted"/>
<dbReference type="SMART" id="SM00239">
    <property type="entry name" value="C2"/>
    <property type="match status" value="1"/>
</dbReference>
<sequence>MYSPSPLDLEITVVSAKHLKNVNWRNGDLKPYAAVCLDHDPHLRLSTRPDDSGSTRPVWNETLTIPLSAPAAAAASSSPGDATLAVQVFHSRPSETPKPLVGSARLPLSQLLDSDGDAPRVYALDLYRPSGRPQGKLRVKLAVRERPPPPPPPPPPPRYHEFAPEDRGNYFAPPPFSQFSHSVPWSGYSYGHCYYARPPPPPPPPQTSPMPPPPPPQTPSMQPFSGHAANYGAPGVPSAPVDFSSYAVDHKLKVPGGYGSPYCPSAPVDFSYPAQEHRRIPPPRWVSDHITSASVESLSSEHLIPTPRWIFNHRASAPVYPASSHSHSSDNLVPNEPAAPFDSSRYEQRPVPRGEDVADALGGLNLEEGNAHRTDYAVRNAPAYSRYQSGC</sequence>
<dbReference type="InterPro" id="IPR000008">
    <property type="entry name" value="C2_dom"/>
</dbReference>
<feature type="compositionally biased region" description="Basic and acidic residues" evidence="1">
    <location>
        <begin position="158"/>
        <end position="168"/>
    </location>
</feature>
<reference evidence="3" key="1">
    <citation type="submission" date="2013-07" db="EMBL/GenBank/DDBJ databases">
        <title>The genome of Eucalyptus grandis.</title>
        <authorList>
            <person name="Schmutz J."/>
            <person name="Hayes R."/>
            <person name="Myburg A."/>
            <person name="Tuskan G."/>
            <person name="Grattapaglia D."/>
            <person name="Rokhsar D.S."/>
        </authorList>
    </citation>
    <scope>NUCLEOTIDE SEQUENCE</scope>
    <source>
        <tissue evidence="3">Leaf extractions</tissue>
    </source>
</reference>
<feature type="region of interest" description="Disordered" evidence="1">
    <location>
        <begin position="320"/>
        <end position="357"/>
    </location>
</feature>
<feature type="compositionally biased region" description="Pro residues" evidence="1">
    <location>
        <begin position="199"/>
        <end position="218"/>
    </location>
</feature>
<dbReference type="PROSITE" id="PS50004">
    <property type="entry name" value="C2"/>
    <property type="match status" value="1"/>
</dbReference>
<dbReference type="InterPro" id="IPR044750">
    <property type="entry name" value="C2_SRC2/BAP"/>
</dbReference>
<dbReference type="Pfam" id="PF00168">
    <property type="entry name" value="C2"/>
    <property type="match status" value="1"/>
</dbReference>
<dbReference type="InParanoid" id="A0A059D4T4"/>
<feature type="region of interest" description="Disordered" evidence="1">
    <location>
        <begin position="199"/>
        <end position="233"/>
    </location>
</feature>
<feature type="region of interest" description="Disordered" evidence="1">
    <location>
        <begin position="143"/>
        <end position="173"/>
    </location>
</feature>
<feature type="compositionally biased region" description="Basic and acidic residues" evidence="1">
    <location>
        <begin position="344"/>
        <end position="356"/>
    </location>
</feature>
<organism evidence="3">
    <name type="scientific">Eucalyptus grandis</name>
    <name type="common">Flooded gum</name>
    <dbReference type="NCBI Taxonomy" id="71139"/>
    <lineage>
        <taxon>Eukaryota</taxon>
        <taxon>Viridiplantae</taxon>
        <taxon>Streptophyta</taxon>
        <taxon>Embryophyta</taxon>
        <taxon>Tracheophyta</taxon>
        <taxon>Spermatophyta</taxon>
        <taxon>Magnoliopsida</taxon>
        <taxon>eudicotyledons</taxon>
        <taxon>Gunneridae</taxon>
        <taxon>Pentapetalae</taxon>
        <taxon>rosids</taxon>
        <taxon>malvids</taxon>
        <taxon>Myrtales</taxon>
        <taxon>Myrtaceae</taxon>
        <taxon>Myrtoideae</taxon>
        <taxon>Eucalypteae</taxon>
        <taxon>Eucalyptus</taxon>
    </lineage>
</organism>
<accession>A0A059D4T4</accession>
<dbReference type="GO" id="GO:0006952">
    <property type="term" value="P:defense response"/>
    <property type="evidence" value="ECO:0007669"/>
    <property type="project" value="InterPro"/>
</dbReference>
<dbReference type="eggNOG" id="ENOG502RI35">
    <property type="taxonomic scope" value="Eukaryota"/>
</dbReference>
<dbReference type="Gramene" id="KCW85464">
    <property type="protein sequence ID" value="KCW85464"/>
    <property type="gene ID" value="EUGRSUZ_B02272"/>
</dbReference>
<evidence type="ECO:0000313" key="3">
    <source>
        <dbReference type="EMBL" id="KCW85464.1"/>
    </source>
</evidence>
<feature type="domain" description="C2" evidence="2">
    <location>
        <begin position="1"/>
        <end position="122"/>
    </location>
</feature>
<name>A0A059D4T4_EUCGR</name>
<dbReference type="EMBL" id="KK198754">
    <property type="protein sequence ID" value="KCW85464.1"/>
    <property type="molecule type" value="Genomic_DNA"/>
</dbReference>
<dbReference type="PANTHER" id="PTHR32246">
    <property type="entry name" value="INGRESSION PROTEIN FIC1"/>
    <property type="match status" value="1"/>
</dbReference>
<dbReference type="Gene3D" id="2.60.40.150">
    <property type="entry name" value="C2 domain"/>
    <property type="match status" value="1"/>
</dbReference>
<dbReference type="PANTHER" id="PTHR32246:SF70">
    <property type="entry name" value="CALCIUM-DEPENDENT LIPID-BINDING (CALB DOMAIN) FAMILY PROTEIN"/>
    <property type="match status" value="1"/>
</dbReference>
<evidence type="ECO:0000259" key="2">
    <source>
        <dbReference type="PROSITE" id="PS50004"/>
    </source>
</evidence>
<protein>
    <recommendedName>
        <fullName evidence="2">C2 domain-containing protein</fullName>
    </recommendedName>
</protein>
<dbReference type="SUPFAM" id="SSF49562">
    <property type="entry name" value="C2 domain (Calcium/lipid-binding domain, CaLB)"/>
    <property type="match status" value="1"/>
</dbReference>
<feature type="compositionally biased region" description="Pro residues" evidence="1">
    <location>
        <begin position="148"/>
        <end position="157"/>
    </location>
</feature>
<feature type="compositionally biased region" description="Polar residues" evidence="1">
    <location>
        <begin position="323"/>
        <end position="332"/>
    </location>
</feature>
<dbReference type="InterPro" id="IPR035892">
    <property type="entry name" value="C2_domain_sf"/>
</dbReference>